<sequence>MVEGHIEKYHGYVERRGDVFIPFDNRIADVVAAEYQVGTGDVARRAGEHVHIRQVHARV</sequence>
<dbReference type="EMBL" id="VSSQ01056435">
    <property type="protein sequence ID" value="MPN10296.1"/>
    <property type="molecule type" value="Genomic_DNA"/>
</dbReference>
<organism evidence="1">
    <name type="scientific">bioreactor metagenome</name>
    <dbReference type="NCBI Taxonomy" id="1076179"/>
    <lineage>
        <taxon>unclassified sequences</taxon>
        <taxon>metagenomes</taxon>
        <taxon>ecological metagenomes</taxon>
    </lineage>
</organism>
<proteinExistence type="predicted"/>
<accession>A0A645F9J6</accession>
<name>A0A645F9J6_9ZZZZ</name>
<reference evidence="1" key="1">
    <citation type="submission" date="2019-08" db="EMBL/GenBank/DDBJ databases">
        <authorList>
            <person name="Kucharzyk K."/>
            <person name="Murdoch R.W."/>
            <person name="Higgins S."/>
            <person name="Loffler F."/>
        </authorList>
    </citation>
    <scope>NUCLEOTIDE SEQUENCE</scope>
</reference>
<dbReference type="AlphaFoldDB" id="A0A645F9J6"/>
<gene>
    <name evidence="1" type="ORF">SDC9_157591</name>
</gene>
<evidence type="ECO:0000313" key="1">
    <source>
        <dbReference type="EMBL" id="MPN10296.1"/>
    </source>
</evidence>
<comment type="caution">
    <text evidence="1">The sequence shown here is derived from an EMBL/GenBank/DDBJ whole genome shotgun (WGS) entry which is preliminary data.</text>
</comment>
<protein>
    <submittedName>
        <fullName evidence="1">Uncharacterized protein</fullName>
    </submittedName>
</protein>